<protein>
    <submittedName>
        <fullName evidence="1">Uncharacterized protein</fullName>
    </submittedName>
</protein>
<comment type="caution">
    <text evidence="1">The sequence shown here is derived from an EMBL/GenBank/DDBJ whole genome shotgun (WGS) entry which is preliminary data.</text>
</comment>
<name>A0ABN3UGP2_9ACTN</name>
<keyword evidence="2" id="KW-1185">Reference proteome</keyword>
<sequence>MPSLFGSGSAYVGTARMSSQAGGADLIPVIRSACPFCAQFGFHIFEEETSLDFDGHLGLPFKVFSEEEVRVFCCLDNR</sequence>
<accession>A0ABN3UGP2</accession>
<gene>
    <name evidence="1" type="ORF">GCM10010439_47320</name>
</gene>
<evidence type="ECO:0000313" key="1">
    <source>
        <dbReference type="EMBL" id="GAA2731568.1"/>
    </source>
</evidence>
<evidence type="ECO:0000313" key="2">
    <source>
        <dbReference type="Proteomes" id="UP001501842"/>
    </source>
</evidence>
<dbReference type="RefSeq" id="WP_344452880.1">
    <property type="nucleotide sequence ID" value="NZ_BAAATZ010000020.1"/>
</dbReference>
<proteinExistence type="predicted"/>
<reference evidence="1 2" key="1">
    <citation type="journal article" date="2019" name="Int. J. Syst. Evol. Microbiol.">
        <title>The Global Catalogue of Microorganisms (GCM) 10K type strain sequencing project: providing services to taxonomists for standard genome sequencing and annotation.</title>
        <authorList>
            <consortium name="The Broad Institute Genomics Platform"/>
            <consortium name="The Broad Institute Genome Sequencing Center for Infectious Disease"/>
            <person name="Wu L."/>
            <person name="Ma J."/>
        </authorList>
    </citation>
    <scope>NUCLEOTIDE SEQUENCE [LARGE SCALE GENOMIC DNA]</scope>
    <source>
        <strain evidence="1 2">JCM 8201</strain>
    </source>
</reference>
<dbReference type="EMBL" id="BAAATZ010000020">
    <property type="protein sequence ID" value="GAA2731568.1"/>
    <property type="molecule type" value="Genomic_DNA"/>
</dbReference>
<dbReference type="Proteomes" id="UP001501842">
    <property type="component" value="Unassembled WGS sequence"/>
</dbReference>
<organism evidence="1 2">
    <name type="scientific">Actinocorallia aurantiaca</name>
    <dbReference type="NCBI Taxonomy" id="46204"/>
    <lineage>
        <taxon>Bacteria</taxon>
        <taxon>Bacillati</taxon>
        <taxon>Actinomycetota</taxon>
        <taxon>Actinomycetes</taxon>
        <taxon>Streptosporangiales</taxon>
        <taxon>Thermomonosporaceae</taxon>
        <taxon>Actinocorallia</taxon>
    </lineage>
</organism>